<accession>G2EGZ1</accession>
<evidence type="ECO:0000313" key="2">
    <source>
        <dbReference type="Proteomes" id="UP000003730"/>
    </source>
</evidence>
<comment type="caution">
    <text evidence="1">The sequence shown here is derived from an EMBL/GenBank/DDBJ whole genome shotgun (WGS) entry which is preliminary data.</text>
</comment>
<dbReference type="Gene3D" id="2.20.110.10">
    <property type="entry name" value="Histone H3 K4-specific methyltransferase SET7/9 N-terminal domain"/>
    <property type="match status" value="1"/>
</dbReference>
<reference evidence="1 2" key="1">
    <citation type="journal article" date="2008" name="Int. J. Syst. Evol. Microbiol.">
        <title>Bizionia argentinensis sp. nov., isolated from surface marine water in Antarctica.</title>
        <authorList>
            <person name="Bercovich A."/>
            <person name="Vazquez S.C."/>
            <person name="Yankilevich P."/>
            <person name="Coria S.H."/>
            <person name="Foti M."/>
            <person name="Hernandez E."/>
            <person name="Vidal A."/>
            <person name="Ruberto L."/>
            <person name="Melo C."/>
            <person name="Marenssi S."/>
            <person name="Criscuolo M."/>
            <person name="Memoli M."/>
            <person name="Arguelles M."/>
            <person name="Mac Cormack W.P."/>
        </authorList>
    </citation>
    <scope>NUCLEOTIDE SEQUENCE [LARGE SCALE GENOMIC DNA]</scope>
    <source>
        <strain evidence="1 2">JUB59</strain>
    </source>
</reference>
<sequence>MSMIKKYILFVVVITIISCKYESKQDKLNNLNKNCDIKEDHYTNGNIKLRAELEEGIEHGVYFKFHKNQAVEESGVKIKGKKNGLWKYYDSFGKIKSVKHFYNDSLVYNLDTSDFEYRSKKIDDVLQVETPKKWTIIKDIQNPVLLALKKECEKDISFCPNLTITYELPINTSEIETYLKKNDDVLKSSLDNYKVLKKREYVFEGNKYFEKVYTGSSQGVNIGGITTWVFNNKRTYIITGLALNEKENSFLKYEGLFKDIINKIKLKKK</sequence>
<keyword evidence="2" id="KW-1185">Reference proteome</keyword>
<dbReference type="Proteomes" id="UP000003730">
    <property type="component" value="Unassembled WGS sequence"/>
</dbReference>
<name>G2EGZ1_9FLAO</name>
<dbReference type="SUPFAM" id="SSF82185">
    <property type="entry name" value="Histone H3 K4-specific methyltransferase SET7/9 N-terminal domain"/>
    <property type="match status" value="1"/>
</dbReference>
<dbReference type="AlphaFoldDB" id="G2EGZ1"/>
<gene>
    <name evidence="1" type="ORF">BZARG_378</name>
</gene>
<proteinExistence type="predicted"/>
<dbReference type="RefSeq" id="WP_123766984.1">
    <property type="nucleotide sequence ID" value="NZ_AFXZ01000067.1"/>
</dbReference>
<dbReference type="EMBL" id="AFXZ01000067">
    <property type="protein sequence ID" value="EGV42090.2"/>
    <property type="molecule type" value="Genomic_DNA"/>
</dbReference>
<dbReference type="PROSITE" id="PS51257">
    <property type="entry name" value="PROKAR_LIPOPROTEIN"/>
    <property type="match status" value="1"/>
</dbReference>
<organism evidence="1 2">
    <name type="scientific">Bizionia argentinensis JUB59</name>
    <dbReference type="NCBI Taxonomy" id="1046627"/>
    <lineage>
        <taxon>Bacteria</taxon>
        <taxon>Pseudomonadati</taxon>
        <taxon>Bacteroidota</taxon>
        <taxon>Flavobacteriia</taxon>
        <taxon>Flavobacteriales</taxon>
        <taxon>Flavobacteriaceae</taxon>
        <taxon>Bizionia</taxon>
    </lineage>
</organism>
<protein>
    <submittedName>
        <fullName evidence="1">Uncharacterized protein</fullName>
    </submittedName>
</protein>
<dbReference type="Gene3D" id="3.40.1000.10">
    <property type="entry name" value="Mog1/PsbP, alpha/beta/alpha sandwich"/>
    <property type="match status" value="1"/>
</dbReference>
<dbReference type="STRING" id="1046627.BZARG_378"/>
<dbReference type="OrthoDB" id="9812747at2"/>
<evidence type="ECO:0000313" key="1">
    <source>
        <dbReference type="EMBL" id="EGV42090.2"/>
    </source>
</evidence>